<accession>A0A4Z2GJT4</accession>
<evidence type="ECO:0000256" key="1">
    <source>
        <dbReference type="SAM" id="MobiDB-lite"/>
    </source>
</evidence>
<organism evidence="2 3">
    <name type="scientific">Liparis tanakae</name>
    <name type="common">Tanaka's snailfish</name>
    <dbReference type="NCBI Taxonomy" id="230148"/>
    <lineage>
        <taxon>Eukaryota</taxon>
        <taxon>Metazoa</taxon>
        <taxon>Chordata</taxon>
        <taxon>Craniata</taxon>
        <taxon>Vertebrata</taxon>
        <taxon>Euteleostomi</taxon>
        <taxon>Actinopterygii</taxon>
        <taxon>Neopterygii</taxon>
        <taxon>Teleostei</taxon>
        <taxon>Neoteleostei</taxon>
        <taxon>Acanthomorphata</taxon>
        <taxon>Eupercaria</taxon>
        <taxon>Perciformes</taxon>
        <taxon>Cottioidei</taxon>
        <taxon>Cottales</taxon>
        <taxon>Liparidae</taxon>
        <taxon>Liparis</taxon>
    </lineage>
</organism>
<protein>
    <submittedName>
        <fullName evidence="2">Uncharacterized protein</fullName>
    </submittedName>
</protein>
<name>A0A4Z2GJT4_9TELE</name>
<dbReference type="AlphaFoldDB" id="A0A4Z2GJT4"/>
<proteinExistence type="predicted"/>
<evidence type="ECO:0000313" key="2">
    <source>
        <dbReference type="EMBL" id="TNN53500.1"/>
    </source>
</evidence>
<keyword evidence="3" id="KW-1185">Reference proteome</keyword>
<dbReference type="Proteomes" id="UP000314294">
    <property type="component" value="Unassembled WGS sequence"/>
</dbReference>
<evidence type="ECO:0000313" key="3">
    <source>
        <dbReference type="Proteomes" id="UP000314294"/>
    </source>
</evidence>
<comment type="caution">
    <text evidence="2">The sequence shown here is derived from an EMBL/GenBank/DDBJ whole genome shotgun (WGS) entry which is preliminary data.</text>
</comment>
<feature type="region of interest" description="Disordered" evidence="1">
    <location>
        <begin position="16"/>
        <end position="36"/>
    </location>
</feature>
<sequence length="77" mass="8338">MTQVTLRRKVMGMDGLMKDSRGFTTPSASPGGLHGTELDECVVTGRVLQRRGAKAMSNSLGAMVGTFVEHIMNRRLS</sequence>
<reference evidence="2 3" key="1">
    <citation type="submission" date="2019-03" db="EMBL/GenBank/DDBJ databases">
        <title>First draft genome of Liparis tanakae, snailfish: a comprehensive survey of snailfish specific genes.</title>
        <authorList>
            <person name="Kim W."/>
            <person name="Song I."/>
            <person name="Jeong J.-H."/>
            <person name="Kim D."/>
            <person name="Kim S."/>
            <person name="Ryu S."/>
            <person name="Song J.Y."/>
            <person name="Lee S.K."/>
        </authorList>
    </citation>
    <scope>NUCLEOTIDE SEQUENCE [LARGE SCALE GENOMIC DNA]</scope>
    <source>
        <tissue evidence="2">Muscle</tissue>
    </source>
</reference>
<gene>
    <name evidence="2" type="ORF">EYF80_036273</name>
</gene>
<dbReference type="EMBL" id="SRLO01000514">
    <property type="protein sequence ID" value="TNN53500.1"/>
    <property type="molecule type" value="Genomic_DNA"/>
</dbReference>